<protein>
    <submittedName>
        <fullName evidence="1">Uncharacterized protein</fullName>
    </submittedName>
</protein>
<organism evidence="1 2">
    <name type="scientific">Alicyclobacillus mengziensis</name>
    <dbReference type="NCBI Taxonomy" id="2931921"/>
    <lineage>
        <taxon>Bacteria</taxon>
        <taxon>Bacillati</taxon>
        <taxon>Bacillota</taxon>
        <taxon>Bacilli</taxon>
        <taxon>Bacillales</taxon>
        <taxon>Alicyclobacillaceae</taxon>
        <taxon>Alicyclobacillus</taxon>
    </lineage>
</organism>
<proteinExistence type="predicted"/>
<evidence type="ECO:0000313" key="2">
    <source>
        <dbReference type="Proteomes" id="UP000663505"/>
    </source>
</evidence>
<dbReference type="EMBL" id="CP071182">
    <property type="protein sequence ID" value="QSO45689.1"/>
    <property type="molecule type" value="Genomic_DNA"/>
</dbReference>
<dbReference type="KEGG" id="afx:JZ786_14130"/>
<gene>
    <name evidence="1" type="ORF">JZ786_14130</name>
</gene>
<reference evidence="1 2" key="1">
    <citation type="submission" date="2021-02" db="EMBL/GenBank/DDBJ databases">
        <title>Alicyclobacillus curvatus sp. nov. and Alicyclobacillus mengziensis sp. nov., two acidophilic bacteria isolated from acid mine drainage.</title>
        <authorList>
            <person name="Huang Y."/>
        </authorList>
    </citation>
    <scope>NUCLEOTIDE SEQUENCE [LARGE SCALE GENOMIC DNA]</scope>
    <source>
        <strain evidence="1 2">S30H14</strain>
    </source>
</reference>
<keyword evidence="2" id="KW-1185">Reference proteome</keyword>
<name>A0A9X7VW24_9BACL</name>
<dbReference type="RefSeq" id="WP_206655058.1">
    <property type="nucleotide sequence ID" value="NZ_CP071182.1"/>
</dbReference>
<accession>A0A9X7VW24</accession>
<dbReference type="Proteomes" id="UP000663505">
    <property type="component" value="Chromosome"/>
</dbReference>
<sequence>MPRSQEPKSSVGMNSSLQQVHTERDLWLSALRSAVTRPPWKESDRYRNSLLRG</sequence>
<dbReference type="AlphaFoldDB" id="A0A9X7VW24"/>
<evidence type="ECO:0000313" key="1">
    <source>
        <dbReference type="EMBL" id="QSO45689.1"/>
    </source>
</evidence>